<dbReference type="AlphaFoldDB" id="A0A7X5QGB1"/>
<dbReference type="Proteomes" id="UP000591844">
    <property type="component" value="Unassembled WGS sequence"/>
</dbReference>
<evidence type="ECO:0000313" key="1">
    <source>
        <dbReference type="EMBL" id="NHB93774.1"/>
    </source>
</evidence>
<keyword evidence="2" id="KW-1185">Reference proteome</keyword>
<accession>A0A7X5QGB1</accession>
<comment type="caution">
    <text evidence="1">The sequence shown here is derived from an EMBL/GenBank/DDBJ whole genome shotgun (WGS) entry which is preliminary data.</text>
</comment>
<name>A0A7X5QGB1_9GAMM</name>
<dbReference type="EMBL" id="PUJW01000019">
    <property type="protein sequence ID" value="NHB93774.1"/>
    <property type="molecule type" value="Genomic_DNA"/>
</dbReference>
<evidence type="ECO:0000313" key="2">
    <source>
        <dbReference type="Proteomes" id="UP000591844"/>
    </source>
</evidence>
<sequence length="88" mass="10081">MTALTRPNWLLQHPRIGPRFTAIFTKSVQCDPHKGICRDKLALLSQTANDADFRAEFLFNKKTSKQFSCTKPVYKRGDSHGFHLFGIK</sequence>
<organism evidence="1 2">
    <name type="scientific">Photorhabdus cinerea</name>
    <dbReference type="NCBI Taxonomy" id="471575"/>
    <lineage>
        <taxon>Bacteria</taxon>
        <taxon>Pseudomonadati</taxon>
        <taxon>Pseudomonadota</taxon>
        <taxon>Gammaproteobacteria</taxon>
        <taxon>Enterobacterales</taxon>
        <taxon>Morganellaceae</taxon>
        <taxon>Photorhabdus</taxon>
    </lineage>
</organism>
<protein>
    <submittedName>
        <fullName evidence="1">Uncharacterized protein</fullName>
    </submittedName>
</protein>
<gene>
    <name evidence="1" type="ORF">C5469_17145</name>
</gene>
<proteinExistence type="predicted"/>
<reference evidence="1 2" key="1">
    <citation type="submission" date="2018-02" db="EMBL/GenBank/DDBJ databases">
        <authorList>
            <person name="Machado R.A."/>
        </authorList>
    </citation>
    <scope>NUCLEOTIDE SEQUENCE [LARGE SCALE GENOMIC DNA]</scope>
    <source>
        <strain evidence="1 2">DSM 19724</strain>
    </source>
</reference>